<dbReference type="InterPro" id="IPR000873">
    <property type="entry name" value="AMP-dep_synth/lig_dom"/>
</dbReference>
<dbReference type="Gene3D" id="3.40.50.720">
    <property type="entry name" value="NAD(P)-binding Rossmann-like Domain"/>
    <property type="match status" value="1"/>
</dbReference>
<dbReference type="InterPro" id="IPR036291">
    <property type="entry name" value="NAD(P)-bd_dom_sf"/>
</dbReference>
<dbReference type="PROSITE" id="PS00455">
    <property type="entry name" value="AMP_BINDING"/>
    <property type="match status" value="1"/>
</dbReference>
<reference evidence="7 8" key="1">
    <citation type="submission" date="2021-01" db="EMBL/GenBank/DDBJ databases">
        <title>WGS of actinomycetes isolated from Thailand.</title>
        <authorList>
            <person name="Thawai C."/>
        </authorList>
    </citation>
    <scope>NUCLEOTIDE SEQUENCE [LARGE SCALE GENOMIC DNA]</scope>
    <source>
        <strain evidence="7 8">LPG 2</strain>
    </source>
</reference>
<feature type="domain" description="AMP-binding enzyme C-terminal" evidence="6">
    <location>
        <begin position="780"/>
        <end position="855"/>
    </location>
</feature>
<accession>A0ABS1MFB2</accession>
<keyword evidence="3" id="KW-0597">Phosphoprotein</keyword>
<dbReference type="PRINTS" id="PR00081">
    <property type="entry name" value="GDHRDH"/>
</dbReference>
<dbReference type="SUPFAM" id="SSF51735">
    <property type="entry name" value="NAD(P)-binding Rossmann-fold domains"/>
    <property type="match status" value="1"/>
</dbReference>
<dbReference type="Gene3D" id="3.40.50.12780">
    <property type="entry name" value="N-terminal domain of ligase-like"/>
    <property type="match status" value="1"/>
</dbReference>
<dbReference type="InterPro" id="IPR045851">
    <property type="entry name" value="AMP-bd_C_sf"/>
</dbReference>
<dbReference type="SUPFAM" id="SSF56801">
    <property type="entry name" value="Acetyl-CoA synthetase-like"/>
    <property type="match status" value="1"/>
</dbReference>
<evidence type="ECO:0000256" key="1">
    <source>
        <dbReference type="ARBA" id="ARBA00006432"/>
    </source>
</evidence>
<keyword evidence="8" id="KW-1185">Reference proteome</keyword>
<dbReference type="InterPro" id="IPR020845">
    <property type="entry name" value="AMP-binding_CS"/>
</dbReference>
<evidence type="ECO:0000256" key="2">
    <source>
        <dbReference type="ARBA" id="ARBA00022450"/>
    </source>
</evidence>
<sequence length="874" mass="94173">MTVALPRSIRLLAGAASPGIADRRLEPAVHGRIVLVTGASSGVGWETALRLARAGAIVLAVARRATLLDDLRERAAAAGGVVHPYPADLSDMDACAQLARRVLVDHGHVDVLVCNAGKSIRRWLTDSYDRFDNFEDTALVNYLGPVRLIMALLPSMRARGQGHIVNVATAGVHMPAVEWTAYIASKNALATWLRGAGPELRADGITTTSIHLQLVMSPMLGPFRVYRYGQLVGMRPEEAAGMVCRAIVDRPLAIRPWWERAGVPMMYALENFRAVENAKTLYVKLANPASRPGGRAGAAIEIVEGTAHFLDDLVGQVGEGYRARLHRVLPRPARLPHTVAALRGGVALSTLLALFAVRFPDRAAVIDDFGEISAWDLNDRVEKLAAAMRQRWGLGRGNRVGVLCRNHRGFVEALLAGARLSADVVPLNYGFAGPQLGEVLRRERVDLVCYDAEFHAALTTSGYTGHRLVVRTGADEHGVTRLREPVASPTVRDLLAQQLPPVRTVGYGATIVILTGGTTGVPKGAPRQLSLRELVPYARRLHPRMLRALTEIPRLSPIPRVGNPMIIAPPLHHAYGLLAMLAALALGSPIIVRRRFDAEQTLADIERHSVNIACLVPTMIKRIMDLPPEIRRDYNCSTLQAVPCGAAPLPPRLGTEFMDEFGDVLFNGYGSTEIGPGAVATPADLRAAPGTVGFPPKGLVDIRIVDAEGRDVRPGESGRIVNRNPVVFRGYSGGGRKEVLPGGYMDSGDIGHFDSAGRLFIDGRSDDMIVSGGENVFPQEVEEHILSHPEVADAGAVGVPDDEFGQRLAAFVVRKPGTEVTGDEIRAFVRGGLANYKVPREVVFVAELPRSTTGKLRRAQLLTLAATAGIRTAS</sequence>
<gene>
    <name evidence="7" type="ORF">JK358_31475</name>
</gene>
<feature type="domain" description="AMP-dependent synthetase/ligase" evidence="5">
    <location>
        <begin position="356"/>
        <end position="731"/>
    </location>
</feature>
<dbReference type="InterPro" id="IPR025110">
    <property type="entry name" value="AMP-bd_C"/>
</dbReference>
<dbReference type="Gene3D" id="3.30.300.30">
    <property type="match status" value="1"/>
</dbReference>
<proteinExistence type="inferred from homology"/>
<protein>
    <submittedName>
        <fullName evidence="7">SDR family NAD(P)-dependent oxidoreductase</fullName>
    </submittedName>
</protein>
<dbReference type="CDD" id="cd04433">
    <property type="entry name" value="AFD_class_I"/>
    <property type="match status" value="1"/>
</dbReference>
<dbReference type="CDD" id="cd05233">
    <property type="entry name" value="SDR_c"/>
    <property type="match status" value="1"/>
</dbReference>
<dbReference type="Proteomes" id="UP000602198">
    <property type="component" value="Unassembled WGS sequence"/>
</dbReference>
<evidence type="ECO:0000259" key="5">
    <source>
        <dbReference type="Pfam" id="PF00501"/>
    </source>
</evidence>
<evidence type="ECO:0000259" key="6">
    <source>
        <dbReference type="Pfam" id="PF13193"/>
    </source>
</evidence>
<keyword evidence="4" id="KW-0436">Ligase</keyword>
<evidence type="ECO:0000313" key="8">
    <source>
        <dbReference type="Proteomes" id="UP000602198"/>
    </source>
</evidence>
<evidence type="ECO:0000256" key="4">
    <source>
        <dbReference type="ARBA" id="ARBA00022598"/>
    </source>
</evidence>
<keyword evidence="2" id="KW-0596">Phosphopantetheine</keyword>
<dbReference type="Pfam" id="PF00501">
    <property type="entry name" value="AMP-binding"/>
    <property type="match status" value="1"/>
</dbReference>
<dbReference type="PANTHER" id="PTHR43201">
    <property type="entry name" value="ACYL-COA SYNTHETASE"/>
    <property type="match status" value="1"/>
</dbReference>
<evidence type="ECO:0000313" key="7">
    <source>
        <dbReference type="EMBL" id="MBL1078934.1"/>
    </source>
</evidence>
<comment type="similarity">
    <text evidence="1">Belongs to the ATP-dependent AMP-binding enzyme family.</text>
</comment>
<dbReference type="InterPro" id="IPR042099">
    <property type="entry name" value="ANL_N_sf"/>
</dbReference>
<dbReference type="Pfam" id="PF00106">
    <property type="entry name" value="adh_short"/>
    <property type="match status" value="1"/>
</dbReference>
<dbReference type="EMBL" id="JAERRJ010000013">
    <property type="protein sequence ID" value="MBL1078934.1"/>
    <property type="molecule type" value="Genomic_DNA"/>
</dbReference>
<organism evidence="7 8">
    <name type="scientific">Nocardia acididurans</name>
    <dbReference type="NCBI Taxonomy" id="2802282"/>
    <lineage>
        <taxon>Bacteria</taxon>
        <taxon>Bacillati</taxon>
        <taxon>Actinomycetota</taxon>
        <taxon>Actinomycetes</taxon>
        <taxon>Mycobacteriales</taxon>
        <taxon>Nocardiaceae</taxon>
        <taxon>Nocardia</taxon>
    </lineage>
</organism>
<dbReference type="InterPro" id="IPR002347">
    <property type="entry name" value="SDR_fam"/>
</dbReference>
<dbReference type="PANTHER" id="PTHR43201:SF5">
    <property type="entry name" value="MEDIUM-CHAIN ACYL-COA LIGASE ACSF2, MITOCHONDRIAL"/>
    <property type="match status" value="1"/>
</dbReference>
<name>A0ABS1MFB2_9NOCA</name>
<comment type="caution">
    <text evidence="7">The sequence shown here is derived from an EMBL/GenBank/DDBJ whole genome shotgun (WGS) entry which is preliminary data.</text>
</comment>
<dbReference type="RefSeq" id="WP_201954795.1">
    <property type="nucleotide sequence ID" value="NZ_JAERRJ010000013.1"/>
</dbReference>
<dbReference type="Pfam" id="PF13193">
    <property type="entry name" value="AMP-binding_C"/>
    <property type="match status" value="1"/>
</dbReference>
<evidence type="ECO:0000256" key="3">
    <source>
        <dbReference type="ARBA" id="ARBA00022553"/>
    </source>
</evidence>